<evidence type="ECO:0000259" key="2">
    <source>
        <dbReference type="Pfam" id="PF25122"/>
    </source>
</evidence>
<evidence type="ECO:0000313" key="3">
    <source>
        <dbReference type="EMBL" id="CAI9754446.1"/>
    </source>
</evidence>
<sequence>MSAVPHDLIRRIQISTRNVAGLSGYDPGDLTLPALPSLSATIASLEPSLPYLRCTHCKGRLLRGLQSFICVYCGNPHQNDVAPDPICFNSTIGYQWLLQSLQLDGSELIGPLIEKSEPNRAQGPSKGEIALSDSLNFRIAWPAEIQKQGTSVSDKQPERSKRSLNLTGVDLDNFFSEPQRDLSDRSVEQPVTGKQVYTSQLEVSAPDNLNLFQNVQQSDPAVSSSEGQNDDAFSGWEAEFQPSASENEHSGSITSDFFISSSMDSGKKIEDTKSFDPLSSEVDLTAHMESMLGPGTNLNDGKSKDSADSPAFGDWDSNDPLNNVTSNESQLAEGFDATFQIKDDNILENSNYSSTDVDWFQDNKWKTNKMDEPENTVASRDDDSFDEWDDFTGSTSTQDPSKNALTQNDNKLSASLGNPSEIGLFGSNNKFEEMDFGSFLQPSLFSGSPSNDNFSTKGNTILQEVPASDRLVDTSGISDDAGNSEEVFDKSAKRSDDITMLISQMHDLSFMLKSDLSIPSKSDSHNAFQLD</sequence>
<evidence type="ECO:0000313" key="4">
    <source>
        <dbReference type="Proteomes" id="UP000834106"/>
    </source>
</evidence>
<dbReference type="Pfam" id="PF25122">
    <property type="entry name" value="DUF7815"/>
    <property type="match status" value="1"/>
</dbReference>
<proteinExistence type="predicted"/>
<feature type="compositionally biased region" description="Polar residues" evidence="1">
    <location>
        <begin position="392"/>
        <end position="408"/>
    </location>
</feature>
<dbReference type="InterPro" id="IPR056717">
    <property type="entry name" value="DUF7815"/>
</dbReference>
<organism evidence="3 4">
    <name type="scientific">Fraxinus pennsylvanica</name>
    <dbReference type="NCBI Taxonomy" id="56036"/>
    <lineage>
        <taxon>Eukaryota</taxon>
        <taxon>Viridiplantae</taxon>
        <taxon>Streptophyta</taxon>
        <taxon>Embryophyta</taxon>
        <taxon>Tracheophyta</taxon>
        <taxon>Spermatophyta</taxon>
        <taxon>Magnoliopsida</taxon>
        <taxon>eudicotyledons</taxon>
        <taxon>Gunneridae</taxon>
        <taxon>Pentapetalae</taxon>
        <taxon>asterids</taxon>
        <taxon>lamiids</taxon>
        <taxon>Lamiales</taxon>
        <taxon>Oleaceae</taxon>
        <taxon>Oleeae</taxon>
        <taxon>Fraxinus</taxon>
    </lineage>
</organism>
<keyword evidence="4" id="KW-1185">Reference proteome</keyword>
<dbReference type="AlphaFoldDB" id="A0AAD1YQL3"/>
<feature type="region of interest" description="Disordered" evidence="1">
    <location>
        <begin position="290"/>
        <end position="326"/>
    </location>
</feature>
<name>A0AAD1YQL3_9LAMI</name>
<dbReference type="PANTHER" id="PTHR36308:SF1">
    <property type="entry name" value="DENTIN SIALOPHOSPHOPROTEIN-RELATED"/>
    <property type="match status" value="1"/>
</dbReference>
<dbReference type="Proteomes" id="UP000834106">
    <property type="component" value="Chromosome 1"/>
</dbReference>
<protein>
    <recommendedName>
        <fullName evidence="2">DUF7815 domain-containing protein</fullName>
    </recommendedName>
</protein>
<reference evidence="3" key="1">
    <citation type="submission" date="2023-05" db="EMBL/GenBank/DDBJ databases">
        <authorList>
            <person name="Huff M."/>
        </authorList>
    </citation>
    <scope>NUCLEOTIDE SEQUENCE</scope>
</reference>
<accession>A0AAD1YQL3</accession>
<evidence type="ECO:0000256" key="1">
    <source>
        <dbReference type="SAM" id="MobiDB-lite"/>
    </source>
</evidence>
<feature type="domain" description="DUF7815" evidence="2">
    <location>
        <begin position="50"/>
        <end position="75"/>
    </location>
</feature>
<dbReference type="EMBL" id="OU503036">
    <property type="protein sequence ID" value="CAI9754446.1"/>
    <property type="molecule type" value="Genomic_DNA"/>
</dbReference>
<dbReference type="PANTHER" id="PTHR36308">
    <property type="entry name" value="DENTIN SIALOPHOSPHOPROTEIN-RELATED"/>
    <property type="match status" value="1"/>
</dbReference>
<feature type="region of interest" description="Disordered" evidence="1">
    <location>
        <begin position="370"/>
        <end position="408"/>
    </location>
</feature>
<gene>
    <name evidence="3" type="ORF">FPE_LOCUS1877</name>
</gene>